<name>A0A8S1IRZ5_9CHLO</name>
<evidence type="ECO:0000256" key="1">
    <source>
        <dbReference type="SAM" id="SignalP"/>
    </source>
</evidence>
<dbReference type="Pfam" id="PF00059">
    <property type="entry name" value="Lectin_C"/>
    <property type="match status" value="1"/>
</dbReference>
<dbReference type="InterPro" id="IPR016186">
    <property type="entry name" value="C-type_lectin-like/link_sf"/>
</dbReference>
<dbReference type="SUPFAM" id="SSF56436">
    <property type="entry name" value="C-type lectin-like"/>
    <property type="match status" value="1"/>
</dbReference>
<dbReference type="SMART" id="SM00327">
    <property type="entry name" value="VWA"/>
    <property type="match status" value="1"/>
</dbReference>
<protein>
    <recommendedName>
        <fullName evidence="6">C-type lectin</fullName>
    </recommendedName>
</protein>
<evidence type="ECO:0008006" key="6">
    <source>
        <dbReference type="Google" id="ProtNLM"/>
    </source>
</evidence>
<dbReference type="Gene3D" id="3.10.100.10">
    <property type="entry name" value="Mannose-Binding Protein A, subunit A"/>
    <property type="match status" value="1"/>
</dbReference>
<dbReference type="CDD" id="cd00037">
    <property type="entry name" value="CLECT"/>
    <property type="match status" value="1"/>
</dbReference>
<evidence type="ECO:0000313" key="5">
    <source>
        <dbReference type="Proteomes" id="UP000708148"/>
    </source>
</evidence>
<dbReference type="CDD" id="cd18773">
    <property type="entry name" value="PDC1_HK_sensor"/>
    <property type="match status" value="1"/>
</dbReference>
<comment type="caution">
    <text evidence="4">The sequence shown here is derived from an EMBL/GenBank/DDBJ whole genome shotgun (WGS) entry which is preliminary data.</text>
</comment>
<evidence type="ECO:0000259" key="2">
    <source>
        <dbReference type="PROSITE" id="PS50041"/>
    </source>
</evidence>
<feature type="domain" description="VWFA" evidence="3">
    <location>
        <begin position="199"/>
        <end position="431"/>
    </location>
</feature>
<evidence type="ECO:0000313" key="4">
    <source>
        <dbReference type="EMBL" id="CAD7696241.1"/>
    </source>
</evidence>
<evidence type="ECO:0000259" key="3">
    <source>
        <dbReference type="PROSITE" id="PS50234"/>
    </source>
</evidence>
<gene>
    <name evidence="4" type="ORF">OSTQU699_LOCUS1602</name>
</gene>
<feature type="domain" description="C-type lectin" evidence="2">
    <location>
        <begin position="520"/>
        <end position="647"/>
    </location>
</feature>
<dbReference type="EMBL" id="CAJHUC010000449">
    <property type="protein sequence ID" value="CAD7696241.1"/>
    <property type="molecule type" value="Genomic_DNA"/>
</dbReference>
<dbReference type="Proteomes" id="UP000708148">
    <property type="component" value="Unassembled WGS sequence"/>
</dbReference>
<dbReference type="InterPro" id="IPR016187">
    <property type="entry name" value="CTDL_fold"/>
</dbReference>
<dbReference type="InterPro" id="IPR001304">
    <property type="entry name" value="C-type_lectin-like"/>
</dbReference>
<sequence length="726" mass="79149">MGVPRPGRGLLAPLALVLLLGGVCADELDDLIDSVEAVVNLIAEDASAAFAGRSEAAKACECSRHACGGEFDASDECHEELGDAELCGECTGQKLDFSQSFVLTSPATDTENMAADVKDSICTFRGLDETFASAKDQFGTRAWSYVATNNGVMRSWPGHAHERGDDVDAEEADERLGNCKKYDPRFRPWYTAASSGPKDVVLLVDTSESMLTPDAGEDGKLTTRWEVAKNAITSLLGTFSASDYINLVEFNAKAKALVPDKLLVGTEENIAMLREEVESVDPEGDPDFALGMELAFDLLIGAAEKFEEGEELSSSNCQKIILFITDGEDCTTRGTPCSRETPEGTTPVDAVVNFIEEKQQELEEAGSQRAHIFSFSFGHDADDEIPKEMACANEGVWGQILPDDDPLFRMHAYTSYLASQRGGAGVIWSRAYEDAFGLGNVITAARPIFSPQTSLGANGSFVGVVGHDIRLDDVQAVAPEFLSVIRRWILRGIQCIDTEFTGCELQLLRGEESQCPEILDDADCYYFEPADKYYTKNSDLLSFDDAEEACSSMGGSLADFDDPQERDIVSALASNAGSWIGLVFDEDAGEWRWRDGEVVSPNSTIWVFRSLRKESNEGKMCASMDRRGVQHNVHPEDCSLPSSSICEFSPSDIPKVCEDDKKLIRVDSNHEYKVRPLSTCRSVEESRLGVTAVSPAAESLTEEQTICPMGDPKTTFEARCCDDCQA</sequence>
<proteinExistence type="predicted"/>
<dbReference type="SMART" id="SM00034">
    <property type="entry name" value="CLECT"/>
    <property type="match status" value="1"/>
</dbReference>
<dbReference type="PROSITE" id="PS50041">
    <property type="entry name" value="C_TYPE_LECTIN_2"/>
    <property type="match status" value="1"/>
</dbReference>
<dbReference type="SUPFAM" id="SSF53300">
    <property type="entry name" value="vWA-like"/>
    <property type="match status" value="1"/>
</dbReference>
<dbReference type="AlphaFoldDB" id="A0A8S1IRZ5"/>
<dbReference type="PANTHER" id="PTHR10166">
    <property type="entry name" value="VOLTAGE-DEPENDENT CALCIUM CHANNEL SUBUNIT ALPHA-2/DELTA-RELATED"/>
    <property type="match status" value="1"/>
</dbReference>
<reference evidence="4" key="1">
    <citation type="submission" date="2020-12" db="EMBL/GenBank/DDBJ databases">
        <authorList>
            <person name="Iha C."/>
        </authorList>
    </citation>
    <scope>NUCLEOTIDE SEQUENCE</scope>
</reference>
<accession>A0A8S1IRZ5</accession>
<dbReference type="GO" id="GO:0005891">
    <property type="term" value="C:voltage-gated calcium channel complex"/>
    <property type="evidence" value="ECO:0007669"/>
    <property type="project" value="TreeGrafter"/>
</dbReference>
<dbReference type="InterPro" id="IPR036465">
    <property type="entry name" value="vWFA_dom_sf"/>
</dbReference>
<dbReference type="InterPro" id="IPR002035">
    <property type="entry name" value="VWF_A"/>
</dbReference>
<keyword evidence="1" id="KW-0732">Signal</keyword>
<dbReference type="Gene3D" id="3.40.50.410">
    <property type="entry name" value="von Willebrand factor, type A domain"/>
    <property type="match status" value="1"/>
</dbReference>
<organism evidence="4 5">
    <name type="scientific">Ostreobium quekettii</name>
    <dbReference type="NCBI Taxonomy" id="121088"/>
    <lineage>
        <taxon>Eukaryota</taxon>
        <taxon>Viridiplantae</taxon>
        <taxon>Chlorophyta</taxon>
        <taxon>core chlorophytes</taxon>
        <taxon>Ulvophyceae</taxon>
        <taxon>TCBD clade</taxon>
        <taxon>Bryopsidales</taxon>
        <taxon>Ostreobineae</taxon>
        <taxon>Ostreobiaceae</taxon>
        <taxon>Ostreobium</taxon>
    </lineage>
</organism>
<dbReference type="InterPro" id="IPR051173">
    <property type="entry name" value="Ca_channel_alpha-2/delta"/>
</dbReference>
<dbReference type="OrthoDB" id="1922840at2759"/>
<feature type="chain" id="PRO_5035828265" description="C-type lectin" evidence="1">
    <location>
        <begin position="26"/>
        <end position="726"/>
    </location>
</feature>
<dbReference type="Pfam" id="PF13519">
    <property type="entry name" value="VWA_2"/>
    <property type="match status" value="1"/>
</dbReference>
<feature type="signal peptide" evidence="1">
    <location>
        <begin position="1"/>
        <end position="25"/>
    </location>
</feature>
<dbReference type="PANTHER" id="PTHR10166:SF37">
    <property type="entry name" value="STOLID, ISOFORM H"/>
    <property type="match status" value="1"/>
</dbReference>
<dbReference type="PROSITE" id="PS50234">
    <property type="entry name" value="VWFA"/>
    <property type="match status" value="1"/>
</dbReference>
<dbReference type="GO" id="GO:0005245">
    <property type="term" value="F:voltage-gated calcium channel activity"/>
    <property type="evidence" value="ECO:0007669"/>
    <property type="project" value="TreeGrafter"/>
</dbReference>
<keyword evidence="5" id="KW-1185">Reference proteome</keyword>